<feature type="compositionally biased region" description="Acidic residues" evidence="1">
    <location>
        <begin position="650"/>
        <end position="664"/>
    </location>
</feature>
<keyword evidence="3" id="KW-1185">Reference proteome</keyword>
<organism evidence="2 3">
    <name type="scientific">Triticum urartu</name>
    <name type="common">Red wild einkorn</name>
    <name type="synonym">Crithodium urartu</name>
    <dbReference type="NCBI Taxonomy" id="4572"/>
    <lineage>
        <taxon>Eukaryota</taxon>
        <taxon>Viridiplantae</taxon>
        <taxon>Streptophyta</taxon>
        <taxon>Embryophyta</taxon>
        <taxon>Tracheophyta</taxon>
        <taxon>Spermatophyta</taxon>
        <taxon>Magnoliopsida</taxon>
        <taxon>Liliopsida</taxon>
        <taxon>Poales</taxon>
        <taxon>Poaceae</taxon>
        <taxon>BOP clade</taxon>
        <taxon>Pooideae</taxon>
        <taxon>Triticodae</taxon>
        <taxon>Triticeae</taxon>
        <taxon>Triticinae</taxon>
        <taxon>Triticum</taxon>
    </lineage>
</organism>
<gene>
    <name evidence="2" type="primary">LOC125536055</name>
</gene>
<dbReference type="AlphaFoldDB" id="A0A8R7TE71"/>
<feature type="compositionally biased region" description="Basic and acidic residues" evidence="1">
    <location>
        <begin position="413"/>
        <end position="428"/>
    </location>
</feature>
<reference evidence="2" key="2">
    <citation type="submission" date="2018-03" db="EMBL/GenBank/DDBJ databases">
        <title>The Triticum urartu genome reveals the dynamic nature of wheat genome evolution.</title>
        <authorList>
            <person name="Ling H."/>
            <person name="Ma B."/>
            <person name="Shi X."/>
            <person name="Liu H."/>
            <person name="Dong L."/>
            <person name="Sun H."/>
            <person name="Cao Y."/>
            <person name="Gao Q."/>
            <person name="Zheng S."/>
            <person name="Li Y."/>
            <person name="Yu Y."/>
            <person name="Du H."/>
            <person name="Qi M."/>
            <person name="Li Y."/>
            <person name="Yu H."/>
            <person name="Cui Y."/>
            <person name="Wang N."/>
            <person name="Chen C."/>
            <person name="Wu H."/>
            <person name="Zhao Y."/>
            <person name="Zhang J."/>
            <person name="Li Y."/>
            <person name="Zhou W."/>
            <person name="Zhang B."/>
            <person name="Hu W."/>
            <person name="Eijk M."/>
            <person name="Tang J."/>
            <person name="Witsenboer H."/>
            <person name="Zhao S."/>
            <person name="Li Z."/>
            <person name="Zhang A."/>
            <person name="Wang D."/>
            <person name="Liang C."/>
        </authorList>
    </citation>
    <scope>NUCLEOTIDE SEQUENCE [LARGE SCALE GENOMIC DNA]</scope>
    <source>
        <strain evidence="2">cv. G1812</strain>
    </source>
</reference>
<reference evidence="2" key="3">
    <citation type="submission" date="2022-06" db="UniProtKB">
        <authorList>
            <consortium name="EnsemblPlants"/>
        </authorList>
    </citation>
    <scope>IDENTIFICATION</scope>
</reference>
<feature type="region of interest" description="Disordered" evidence="1">
    <location>
        <begin position="639"/>
        <end position="678"/>
    </location>
</feature>
<evidence type="ECO:0000313" key="2">
    <source>
        <dbReference type="EnsemblPlants" id="TuG1812G0200001563.01.T01.cds318714"/>
    </source>
</evidence>
<protein>
    <submittedName>
        <fullName evidence="2">Uncharacterized protein</fullName>
    </submittedName>
</protein>
<sequence>MIIRPIYYRPKPLETAVAAPINRPSHVAGQPQRLVELAQRVVRGGGAQRRRLHAQRRAPRRRAVLVGVAGEPAHTGAVQPAHVQVAVRLELVRPGDGLGHHAAEVRREEQPLAVRAEAHVVDPLPVRLRAPRRPGHVHPPQPRPVRPHQVDAEHGGVARLVPVGGERDQLPVRRPARHRVDPLAVRDPPYRLLPARRVHDVEVLVARPARPEHHPPPARRHRRERVVAGLRPGQLLHGHVDVAAVVGELARVELDARNPDRRFRGLEDGASGGEHHPALAGAPRGVEQVGLLGEHPSLGAIGAEDRHAGGLEEVAVEGQVLRVRREGREGAVHAEHADGAHRAAHRLPVGDQRVARRACAAEAVVPEARAGRREEGVVVVQLRVEQRRYRGELLRLEVEQLDVALRPPLPPRRHGDPTARGGRGEAVHARRRHARLGAAGLEGLRRDVHPEDAPPAVIGDAVEEHRALPMPGRPAAPSREDHAARGVGGTEDGDLRLELVEVERPRPLAVRGDGEELAGRGHGGAHVRHALRRHPHRLLAAQVRRVHRRPAPEPPIRLLVRGDEVQPAGPHGGAVVEQAPLDGRQRHGAVGPGAAQEEARRAGALGHERHLLAALIRELGVEVEGDAVRVAALSQPLGGRALRSLRGGDGEDVEAEAGDPDGGEDDRAGGLAAGLHDR</sequence>
<feature type="region of interest" description="Disordered" evidence="1">
    <location>
        <begin position="469"/>
        <end position="490"/>
    </location>
</feature>
<dbReference type="EnsemblPlants" id="TuG1812G0200001563.01.T01">
    <property type="protein sequence ID" value="TuG1812G0200001563.01.T01.cds318714"/>
    <property type="gene ID" value="TuG1812G0200001563.01"/>
</dbReference>
<accession>A0A8R7TE71</accession>
<dbReference type="Proteomes" id="UP000015106">
    <property type="component" value="Chromosome 2"/>
</dbReference>
<evidence type="ECO:0000313" key="3">
    <source>
        <dbReference type="Proteomes" id="UP000015106"/>
    </source>
</evidence>
<feature type="region of interest" description="Disordered" evidence="1">
    <location>
        <begin position="129"/>
        <end position="149"/>
    </location>
</feature>
<proteinExistence type="predicted"/>
<reference evidence="3" key="1">
    <citation type="journal article" date="2013" name="Nature">
        <title>Draft genome of the wheat A-genome progenitor Triticum urartu.</title>
        <authorList>
            <person name="Ling H.Q."/>
            <person name="Zhao S."/>
            <person name="Liu D."/>
            <person name="Wang J."/>
            <person name="Sun H."/>
            <person name="Zhang C."/>
            <person name="Fan H."/>
            <person name="Li D."/>
            <person name="Dong L."/>
            <person name="Tao Y."/>
            <person name="Gao C."/>
            <person name="Wu H."/>
            <person name="Li Y."/>
            <person name="Cui Y."/>
            <person name="Guo X."/>
            <person name="Zheng S."/>
            <person name="Wang B."/>
            <person name="Yu K."/>
            <person name="Liang Q."/>
            <person name="Yang W."/>
            <person name="Lou X."/>
            <person name="Chen J."/>
            <person name="Feng M."/>
            <person name="Jian J."/>
            <person name="Zhang X."/>
            <person name="Luo G."/>
            <person name="Jiang Y."/>
            <person name="Liu J."/>
            <person name="Wang Z."/>
            <person name="Sha Y."/>
            <person name="Zhang B."/>
            <person name="Wu H."/>
            <person name="Tang D."/>
            <person name="Shen Q."/>
            <person name="Xue P."/>
            <person name="Zou S."/>
            <person name="Wang X."/>
            <person name="Liu X."/>
            <person name="Wang F."/>
            <person name="Yang Y."/>
            <person name="An X."/>
            <person name="Dong Z."/>
            <person name="Zhang K."/>
            <person name="Zhang X."/>
            <person name="Luo M.C."/>
            <person name="Dvorak J."/>
            <person name="Tong Y."/>
            <person name="Wang J."/>
            <person name="Yang H."/>
            <person name="Li Z."/>
            <person name="Wang D."/>
            <person name="Zhang A."/>
            <person name="Wang J."/>
        </authorList>
    </citation>
    <scope>NUCLEOTIDE SEQUENCE</scope>
    <source>
        <strain evidence="3">cv. G1812</strain>
    </source>
</reference>
<name>A0A8R7TE71_TRIUA</name>
<evidence type="ECO:0000256" key="1">
    <source>
        <dbReference type="SAM" id="MobiDB-lite"/>
    </source>
</evidence>
<feature type="region of interest" description="Disordered" evidence="1">
    <location>
        <begin position="407"/>
        <end position="430"/>
    </location>
</feature>
<dbReference type="Gramene" id="TuG1812G0200001563.01.T01">
    <property type="protein sequence ID" value="TuG1812G0200001563.01.T01.cds318714"/>
    <property type="gene ID" value="TuG1812G0200001563.01"/>
</dbReference>